<dbReference type="KEGG" id="gacu:117532794"/>
<feature type="compositionally biased region" description="Basic and acidic residues" evidence="1">
    <location>
        <begin position="91"/>
        <end position="109"/>
    </location>
</feature>
<feature type="compositionally biased region" description="Polar residues" evidence="1">
    <location>
        <begin position="277"/>
        <end position="290"/>
    </location>
</feature>
<organism evidence="2 3">
    <name type="scientific">Gymnodraco acuticeps</name>
    <name type="common">Antarctic dragonfish</name>
    <dbReference type="NCBI Taxonomy" id="8218"/>
    <lineage>
        <taxon>Eukaryota</taxon>
        <taxon>Metazoa</taxon>
        <taxon>Chordata</taxon>
        <taxon>Craniata</taxon>
        <taxon>Vertebrata</taxon>
        <taxon>Euteleostomi</taxon>
        <taxon>Actinopterygii</taxon>
        <taxon>Neopterygii</taxon>
        <taxon>Teleostei</taxon>
        <taxon>Neoteleostei</taxon>
        <taxon>Acanthomorphata</taxon>
        <taxon>Eupercaria</taxon>
        <taxon>Perciformes</taxon>
        <taxon>Notothenioidei</taxon>
        <taxon>Bathydraconidae</taxon>
        <taxon>Gymnodraco</taxon>
    </lineage>
</organism>
<keyword evidence="2" id="KW-1185">Reference proteome</keyword>
<feature type="region of interest" description="Disordered" evidence="1">
    <location>
        <begin position="236"/>
        <end position="399"/>
    </location>
</feature>
<feature type="region of interest" description="Disordered" evidence="1">
    <location>
        <begin position="91"/>
        <end position="156"/>
    </location>
</feature>
<evidence type="ECO:0000256" key="1">
    <source>
        <dbReference type="SAM" id="MobiDB-lite"/>
    </source>
</evidence>
<dbReference type="AlphaFoldDB" id="A0A6P8SN78"/>
<dbReference type="RefSeq" id="XP_034052179.1">
    <property type="nucleotide sequence ID" value="XM_034196288.1"/>
</dbReference>
<feature type="compositionally biased region" description="Low complexity" evidence="1">
    <location>
        <begin position="113"/>
        <end position="131"/>
    </location>
</feature>
<accession>A0A6P8SN78</accession>
<evidence type="ECO:0000313" key="3">
    <source>
        <dbReference type="RefSeq" id="XP_034052179.1"/>
    </source>
</evidence>
<feature type="region of interest" description="Disordered" evidence="1">
    <location>
        <begin position="181"/>
        <end position="222"/>
    </location>
</feature>
<dbReference type="GeneID" id="117532794"/>
<name>A0A6P8SN78_GYMAC</name>
<gene>
    <name evidence="3" type="primary">LOC117532794</name>
</gene>
<evidence type="ECO:0000313" key="2">
    <source>
        <dbReference type="Proteomes" id="UP000515161"/>
    </source>
</evidence>
<feature type="compositionally biased region" description="Polar residues" evidence="1">
    <location>
        <begin position="258"/>
        <end position="269"/>
    </location>
</feature>
<dbReference type="OrthoDB" id="21607at2759"/>
<sequence length="399" mass="41747">MDESTEGRQEVMESEALVEFRATLQAAIREVHVDVSAFKQRIEKRIGELIIPNGPLVEAVNRLQEENQQLRAKMEGLGRLVESIAGIQMERKDKEESLKNGQREERAGRSECSQSMCSEVSGSSGGSNSASTNNPAPPPWRAKRHADTNGTESKGEKHVAFQENGNAESSSVASEVVEVVSQSHRSLTKHTTESSGINNSLQSNVETMPEPKETPVVDEPLPHLPVTAMLTKEGLKAAQSHNAEAPSAASVAKELRSAMSQDQSGSVSQGLVHHAVTASTRISSETSLKSDLSPAAIPESPSMNRGGYPYTRDVAEPKPHLRLSAMSKPNTESSPAVSSSSPVETSSSPASSSPAVSSSSPAVSSSSPAVSSSSPAVSSSSPAVSASPAVSSSSPAVSS</sequence>
<feature type="compositionally biased region" description="Low complexity" evidence="1">
    <location>
        <begin position="333"/>
        <end position="399"/>
    </location>
</feature>
<dbReference type="Proteomes" id="UP000515161">
    <property type="component" value="Unplaced"/>
</dbReference>
<proteinExistence type="predicted"/>
<protein>
    <submittedName>
        <fullName evidence="3">Endochitinase A-like</fullName>
    </submittedName>
</protein>
<feature type="non-terminal residue" evidence="3">
    <location>
        <position position="399"/>
    </location>
</feature>
<dbReference type="InParanoid" id="A0A6P8SN78"/>
<feature type="compositionally biased region" description="Polar residues" evidence="1">
    <location>
        <begin position="193"/>
        <end position="206"/>
    </location>
</feature>
<reference evidence="3" key="1">
    <citation type="submission" date="2025-08" db="UniProtKB">
        <authorList>
            <consortium name="RefSeq"/>
        </authorList>
    </citation>
    <scope>IDENTIFICATION</scope>
</reference>